<sequence>MSGSAQYSDDFLADMAPALADQYRQWYPWCREMVLATIDRLATPSYLEAALGARLSDAMLAAARDAWLEPYRSYHTRMGKMLRPFLVCSVMQAFERDPRRSPTVVAIAEIIHAASLVLDDVADDSPLRRGGPTAHRQVGVRVAGAGGSAWLNACFQLLAENDCGLEPEQALRLADEIAWEHWVTGVGTTIDTTWPWMGRLDGTPAQYLQSVVHRSTSYTYRLPLKIGAIAAGATAEQTARFAALGEELGIAFQIIDDILNVQPGDDKWGKALAEDITQGKINLQVLLALERLDAGPRARLIEILQSRTDDAGALAEAVALLEDSGAFDAARGIAQGYIDSTQAIVAGMDFLTPVDRERLSAFVDYVIHRSR</sequence>
<evidence type="ECO:0000256" key="2">
    <source>
        <dbReference type="ARBA" id="ARBA00022842"/>
    </source>
</evidence>
<dbReference type="PANTHER" id="PTHR12001:SF44">
    <property type="entry name" value="GERANYLGERANYL PYROPHOSPHATE SYNTHASE"/>
    <property type="match status" value="1"/>
</dbReference>
<dbReference type="InterPro" id="IPR000092">
    <property type="entry name" value="Polyprenyl_synt"/>
</dbReference>
<organism evidence="4 5">
    <name type="scientific">Chromobacterium phragmitis</name>
    <dbReference type="NCBI Taxonomy" id="2202141"/>
    <lineage>
        <taxon>Bacteria</taxon>
        <taxon>Pseudomonadati</taxon>
        <taxon>Pseudomonadota</taxon>
        <taxon>Betaproteobacteria</taxon>
        <taxon>Neisseriales</taxon>
        <taxon>Chromobacteriaceae</taxon>
        <taxon>Chromobacterium</taxon>
    </lineage>
</organism>
<keyword evidence="3 4" id="KW-0808">Transferase</keyword>
<dbReference type="PROSITE" id="PS00723">
    <property type="entry name" value="POLYPRENYL_SYNTHASE_1"/>
    <property type="match status" value="1"/>
</dbReference>
<dbReference type="Pfam" id="PF00348">
    <property type="entry name" value="polyprenyl_synt"/>
    <property type="match status" value="1"/>
</dbReference>
<keyword evidence="2" id="KW-0460">Magnesium</keyword>
<dbReference type="EC" id="2.5.1.-" evidence="4"/>
<dbReference type="RefSeq" id="WP_347936468.1">
    <property type="nucleotide sequence ID" value="NZ_CP158160.1"/>
</dbReference>
<comment type="caution">
    <text evidence="4">The sequence shown here is derived from an EMBL/GenBank/DDBJ whole genome shotgun (WGS) entry which is preliminary data.</text>
</comment>
<dbReference type="Proteomes" id="UP001462502">
    <property type="component" value="Unassembled WGS sequence"/>
</dbReference>
<comment type="similarity">
    <text evidence="3">Belongs to the FPP/GGPP synthase family.</text>
</comment>
<dbReference type="PROSITE" id="PS00444">
    <property type="entry name" value="POLYPRENYL_SYNTHASE_2"/>
    <property type="match status" value="1"/>
</dbReference>
<name>A0ABV0ITR8_9NEIS</name>
<evidence type="ECO:0000256" key="1">
    <source>
        <dbReference type="ARBA" id="ARBA00022723"/>
    </source>
</evidence>
<keyword evidence="5" id="KW-1185">Reference proteome</keyword>
<dbReference type="InterPro" id="IPR008949">
    <property type="entry name" value="Isoprenoid_synthase_dom_sf"/>
</dbReference>
<dbReference type="GO" id="GO:0016740">
    <property type="term" value="F:transferase activity"/>
    <property type="evidence" value="ECO:0007669"/>
    <property type="project" value="UniProtKB-KW"/>
</dbReference>
<evidence type="ECO:0000313" key="4">
    <source>
        <dbReference type="EMBL" id="MEO9384645.1"/>
    </source>
</evidence>
<dbReference type="SUPFAM" id="SSF48576">
    <property type="entry name" value="Terpenoid synthases"/>
    <property type="match status" value="1"/>
</dbReference>
<dbReference type="SFLD" id="SFLDS00005">
    <property type="entry name" value="Isoprenoid_Synthase_Type_I"/>
    <property type="match status" value="1"/>
</dbReference>
<accession>A0ABV0ITR8</accession>
<dbReference type="PANTHER" id="PTHR12001">
    <property type="entry name" value="GERANYLGERANYL PYROPHOSPHATE SYNTHASE"/>
    <property type="match status" value="1"/>
</dbReference>
<reference evidence="4 5" key="1">
    <citation type="submission" date="2024-05" db="EMBL/GenBank/DDBJ databases">
        <authorList>
            <person name="De Oliveira J.P."/>
            <person name="Noriler S.A."/>
            <person name="De Oliveira A.G."/>
            <person name="Sipoli D.S."/>
        </authorList>
    </citation>
    <scope>NUCLEOTIDE SEQUENCE [LARGE SCALE GENOMIC DNA]</scope>
    <source>
        <strain evidence="4 5">LABIM192</strain>
    </source>
</reference>
<proteinExistence type="inferred from homology"/>
<dbReference type="EMBL" id="JBDXMI010000001">
    <property type="protein sequence ID" value="MEO9384645.1"/>
    <property type="molecule type" value="Genomic_DNA"/>
</dbReference>
<evidence type="ECO:0000313" key="5">
    <source>
        <dbReference type="Proteomes" id="UP001462502"/>
    </source>
</evidence>
<dbReference type="Gene3D" id="1.10.600.10">
    <property type="entry name" value="Farnesyl Diphosphate Synthase"/>
    <property type="match status" value="1"/>
</dbReference>
<evidence type="ECO:0000256" key="3">
    <source>
        <dbReference type="RuleBase" id="RU004466"/>
    </source>
</evidence>
<dbReference type="InterPro" id="IPR033749">
    <property type="entry name" value="Polyprenyl_synt_CS"/>
</dbReference>
<protein>
    <submittedName>
        <fullName evidence="4">Polyprenyl synthetase family protein</fullName>
        <ecNumber evidence="4">2.5.1.-</ecNumber>
    </submittedName>
</protein>
<gene>
    <name evidence="4" type="ORF">ABI908_11115</name>
</gene>
<keyword evidence="1" id="KW-0479">Metal-binding</keyword>